<feature type="binding site" evidence="9">
    <location>
        <position position="91"/>
    </location>
    <ligand>
        <name>Fe cation</name>
        <dbReference type="ChEBI" id="CHEBI:24875"/>
        <label>2</label>
    </ligand>
</feature>
<accession>Q1N3K6</accession>
<keyword evidence="6 9" id="KW-0408">Iron</keyword>
<comment type="pathway">
    <text evidence="1 9">Cofactor biosynthesis; ubiquinone biosynthesis.</text>
</comment>
<dbReference type="CDD" id="cd01042">
    <property type="entry name" value="DMQH"/>
    <property type="match status" value="1"/>
</dbReference>
<dbReference type="RefSeq" id="WP_007018758.1">
    <property type="nucleotide sequence ID" value="NZ_CH724118.1"/>
</dbReference>
<keyword evidence="4 9" id="KW-0479">Metal-binding</keyword>
<dbReference type="PANTHER" id="PTHR11237:SF4">
    <property type="entry name" value="5-DEMETHOXYUBIQUINONE HYDROXYLASE, MITOCHONDRIAL"/>
    <property type="match status" value="1"/>
</dbReference>
<dbReference type="GO" id="GO:0006744">
    <property type="term" value="P:ubiquinone biosynthetic process"/>
    <property type="evidence" value="ECO:0007669"/>
    <property type="project" value="UniProtKB-UniRule"/>
</dbReference>
<evidence type="ECO:0000313" key="10">
    <source>
        <dbReference type="EMBL" id="EAT12868.1"/>
    </source>
</evidence>
<evidence type="ECO:0000256" key="2">
    <source>
        <dbReference type="ARBA" id="ARBA00022475"/>
    </source>
</evidence>
<gene>
    <name evidence="9" type="primary">coq7</name>
    <name evidence="10" type="ORF">RED65_12384</name>
</gene>
<dbReference type="Gene3D" id="1.20.1260.10">
    <property type="match status" value="1"/>
</dbReference>
<evidence type="ECO:0000256" key="8">
    <source>
        <dbReference type="ARBA" id="ARBA00023136"/>
    </source>
</evidence>
<evidence type="ECO:0000256" key="7">
    <source>
        <dbReference type="ARBA" id="ARBA00023033"/>
    </source>
</evidence>
<dbReference type="AlphaFoldDB" id="Q1N3K6"/>
<dbReference type="EC" id="1.14.99.60" evidence="9"/>
<dbReference type="Pfam" id="PF03232">
    <property type="entry name" value="COQ7"/>
    <property type="match status" value="1"/>
</dbReference>
<feature type="binding site" evidence="9">
    <location>
        <position position="143"/>
    </location>
    <ligand>
        <name>Fe cation</name>
        <dbReference type="ChEBI" id="CHEBI:24875"/>
        <label>2</label>
    </ligand>
</feature>
<comment type="caution">
    <text evidence="10">The sequence shown here is derived from an EMBL/GenBank/DDBJ whole genome shotgun (WGS) entry which is preliminary data.</text>
</comment>
<evidence type="ECO:0000256" key="1">
    <source>
        <dbReference type="ARBA" id="ARBA00004749"/>
    </source>
</evidence>
<proteinExistence type="inferred from homology"/>
<dbReference type="SUPFAM" id="SSF47240">
    <property type="entry name" value="Ferritin-like"/>
    <property type="match status" value="1"/>
</dbReference>
<keyword evidence="2 9" id="KW-1003">Cell membrane</keyword>
<comment type="cofactor">
    <cofactor evidence="9">
        <name>Fe cation</name>
        <dbReference type="ChEBI" id="CHEBI:24875"/>
    </cofactor>
    <text evidence="9">Binds 2 iron ions per subunit.</text>
</comment>
<keyword evidence="3 9" id="KW-0831">Ubiquinone biosynthesis</keyword>
<feature type="binding site" evidence="9">
    <location>
        <position position="94"/>
    </location>
    <ligand>
        <name>Fe cation</name>
        <dbReference type="ChEBI" id="CHEBI:24875"/>
        <label>1</label>
    </ligand>
</feature>
<dbReference type="PANTHER" id="PTHR11237">
    <property type="entry name" value="COENZYME Q10 BIOSYNTHESIS PROTEIN 7"/>
    <property type="match status" value="1"/>
</dbReference>
<comment type="similarity">
    <text evidence="9">Belongs to the COQ7 family.</text>
</comment>
<evidence type="ECO:0000256" key="4">
    <source>
        <dbReference type="ARBA" id="ARBA00022723"/>
    </source>
</evidence>
<feature type="binding site" evidence="9">
    <location>
        <position position="175"/>
    </location>
    <ligand>
        <name>Fe cation</name>
        <dbReference type="ChEBI" id="CHEBI:24875"/>
        <label>2</label>
    </ligand>
</feature>
<evidence type="ECO:0000256" key="5">
    <source>
        <dbReference type="ARBA" id="ARBA00023002"/>
    </source>
</evidence>
<keyword evidence="8 9" id="KW-0472">Membrane</keyword>
<dbReference type="GO" id="GO:0008682">
    <property type="term" value="F:3-demethoxyubiquinol 3-hydroxylase activity"/>
    <property type="evidence" value="ECO:0007669"/>
    <property type="project" value="UniProtKB-EC"/>
</dbReference>
<keyword evidence="11" id="KW-1185">Reference proteome</keyword>
<dbReference type="GO" id="GO:0005886">
    <property type="term" value="C:plasma membrane"/>
    <property type="evidence" value="ECO:0007669"/>
    <property type="project" value="UniProtKB-SubCell"/>
</dbReference>
<feature type="binding site" evidence="9">
    <location>
        <position position="91"/>
    </location>
    <ligand>
        <name>Fe cation</name>
        <dbReference type="ChEBI" id="CHEBI:24875"/>
        <label>1</label>
    </ligand>
</feature>
<evidence type="ECO:0000256" key="9">
    <source>
        <dbReference type="HAMAP-Rule" id="MF_01658"/>
    </source>
</evidence>
<feature type="binding site" evidence="9">
    <location>
        <position position="61"/>
    </location>
    <ligand>
        <name>Fe cation</name>
        <dbReference type="ChEBI" id="CHEBI:24875"/>
        <label>1</label>
    </ligand>
</feature>
<comment type="catalytic activity">
    <reaction evidence="9">
        <text>a 5-methoxy-2-methyl-3-(all-trans-polyprenyl)benzene-1,4-diol + AH2 + O2 = a 3-demethylubiquinol + A + H2O</text>
        <dbReference type="Rhea" id="RHEA:50908"/>
        <dbReference type="Rhea" id="RHEA-COMP:10859"/>
        <dbReference type="Rhea" id="RHEA-COMP:10914"/>
        <dbReference type="ChEBI" id="CHEBI:13193"/>
        <dbReference type="ChEBI" id="CHEBI:15377"/>
        <dbReference type="ChEBI" id="CHEBI:15379"/>
        <dbReference type="ChEBI" id="CHEBI:17499"/>
        <dbReference type="ChEBI" id="CHEBI:84167"/>
        <dbReference type="ChEBI" id="CHEBI:84422"/>
        <dbReference type="EC" id="1.14.99.60"/>
    </reaction>
</comment>
<evidence type="ECO:0000313" key="11">
    <source>
        <dbReference type="Proteomes" id="UP000004263"/>
    </source>
</evidence>
<dbReference type="HAMAP" id="MF_01658">
    <property type="entry name" value="COQ7"/>
    <property type="match status" value="1"/>
</dbReference>
<dbReference type="InterPro" id="IPR012347">
    <property type="entry name" value="Ferritin-like"/>
</dbReference>
<dbReference type="InterPro" id="IPR047809">
    <property type="entry name" value="COQ7_proteobact"/>
</dbReference>
<protein>
    <recommendedName>
        <fullName evidence="9">3-demethoxyubiquinol 3-hydroxylase</fullName>
        <shortName evidence="9">DMQ hydroxylase</shortName>
        <ecNumber evidence="9">1.14.99.60</ecNumber>
    </recommendedName>
    <alternativeName>
        <fullName evidence="9">2-nonaprenyl-3-methyl-6-methoxy-1,4-benzoquinol hydroxylase</fullName>
    </alternativeName>
</protein>
<organism evidence="10 11">
    <name type="scientific">Bermanella marisrubri</name>
    <dbReference type="NCBI Taxonomy" id="207949"/>
    <lineage>
        <taxon>Bacteria</taxon>
        <taxon>Pseudomonadati</taxon>
        <taxon>Pseudomonadota</taxon>
        <taxon>Gammaproteobacteria</taxon>
        <taxon>Oceanospirillales</taxon>
        <taxon>Oceanospirillaceae</taxon>
        <taxon>Bermanella</taxon>
    </lineage>
</organism>
<dbReference type="EMBL" id="AAQH01000004">
    <property type="protein sequence ID" value="EAT12868.1"/>
    <property type="molecule type" value="Genomic_DNA"/>
</dbReference>
<name>Q1N3K6_9GAMM</name>
<dbReference type="NCBIfam" id="NF033656">
    <property type="entry name" value="DMQ_monoox_COQ7"/>
    <property type="match status" value="1"/>
</dbReference>
<evidence type="ECO:0000256" key="3">
    <source>
        <dbReference type="ARBA" id="ARBA00022688"/>
    </source>
</evidence>
<comment type="subcellular location">
    <subcellularLocation>
        <location evidence="9">Cell membrane</location>
        <topology evidence="9">Peripheral membrane protein</topology>
    </subcellularLocation>
</comment>
<dbReference type="InterPro" id="IPR009078">
    <property type="entry name" value="Ferritin-like_SF"/>
</dbReference>
<feature type="binding site" evidence="9">
    <location>
        <position position="175"/>
    </location>
    <ligand>
        <name>Fe cation</name>
        <dbReference type="ChEBI" id="CHEBI:24875"/>
        <label>1</label>
    </ligand>
</feature>
<comment type="function">
    <text evidence="9">Catalyzes the hydroxylation of 2-nonaprenyl-3-methyl-6-methoxy-1,4-benzoquinol during ubiquinone biosynthesis.</text>
</comment>
<dbReference type="HOGENOM" id="CLU_088601_0_0_6"/>
<sequence>MPIQSPIDTLVCHFDNALKTLVPGAAHAHRLSPASQAEDQAMTEQETTHAAGLMRINHTGEVCAQALYQGQSLTARLPEVREAMEEAAEEEIDHLVWCEDRLRELDSRPSLLNPLFYGLSYSVGAVAGALGDKWSLGFVAATEDQVCQHLEKHLETLPEGDRRSREILKLMHEDELRHATTALDAGGVPFPQPVKRFMTALSKVMTRTTYRI</sequence>
<dbReference type="Proteomes" id="UP000004263">
    <property type="component" value="Unassembled WGS sequence"/>
</dbReference>
<dbReference type="OrthoDB" id="5192789at2"/>
<dbReference type="UniPathway" id="UPA00232"/>
<keyword evidence="5 9" id="KW-0560">Oxidoreductase</keyword>
<dbReference type="InterPro" id="IPR011566">
    <property type="entry name" value="Ubq_synth_Coq7"/>
</dbReference>
<dbReference type="STRING" id="207949.RED65_12384"/>
<evidence type="ECO:0000256" key="6">
    <source>
        <dbReference type="ARBA" id="ARBA00023004"/>
    </source>
</evidence>
<dbReference type="GO" id="GO:0046872">
    <property type="term" value="F:metal ion binding"/>
    <property type="evidence" value="ECO:0007669"/>
    <property type="project" value="UniProtKB-KW"/>
</dbReference>
<reference evidence="10 11" key="1">
    <citation type="submission" date="2006-03" db="EMBL/GenBank/DDBJ databases">
        <authorList>
            <person name="Pinhassi J."/>
            <person name="Pedros-Alio C."/>
            <person name="Ferriera S."/>
            <person name="Johnson J."/>
            <person name="Kravitz S."/>
            <person name="Halpern A."/>
            <person name="Remington K."/>
            <person name="Beeson K."/>
            <person name="Tran B."/>
            <person name="Rogers Y.-H."/>
            <person name="Friedman R."/>
            <person name="Venter J.C."/>
        </authorList>
    </citation>
    <scope>NUCLEOTIDE SEQUENCE [LARGE SCALE GENOMIC DNA]</scope>
    <source>
        <strain evidence="10 11">RED65</strain>
    </source>
</reference>
<keyword evidence="7 9" id="KW-0503">Monooxygenase</keyword>
<feature type="binding site" evidence="9">
    <location>
        <position position="178"/>
    </location>
    <ligand>
        <name>Fe cation</name>
        <dbReference type="ChEBI" id="CHEBI:24875"/>
        <label>2</label>
    </ligand>
</feature>